<comment type="caution">
    <text evidence="1">The sequence shown here is derived from an EMBL/GenBank/DDBJ whole genome shotgun (WGS) entry which is preliminary data.</text>
</comment>
<evidence type="ECO:0000313" key="1">
    <source>
        <dbReference type="EMBL" id="NBI77306.1"/>
    </source>
</evidence>
<dbReference type="AlphaFoldDB" id="A0A845RAR9"/>
<evidence type="ECO:0000313" key="2">
    <source>
        <dbReference type="Proteomes" id="UP000446348"/>
    </source>
</evidence>
<name>A0A845RAR9_9FIRM</name>
<reference evidence="1 2" key="1">
    <citation type="submission" date="2018-08" db="EMBL/GenBank/DDBJ databases">
        <title>Murine metabolic-syndrome-specific gut microbial biobank.</title>
        <authorList>
            <person name="Liu C."/>
        </authorList>
    </citation>
    <scope>NUCLEOTIDE SEQUENCE [LARGE SCALE GENOMIC DNA]</scope>
    <source>
        <strain evidence="1 2">X69</strain>
    </source>
</reference>
<sequence length="231" mass="25738">MPYLEKVLQTQIGSFIINIDVQVADEENEQLYLVGAAPLPVEPPEHKIIKRIGTAITQIDNVVNRQVKVGDLIEDAYKDGITANMCDALSKLQPESGGDITVETSIYYAEAITQTVEPPKVCTLDNVHFAFIEEISKRYKDCTLVEDVTLEGTIKMLSKTTTNDGDETENTVRLLTKIDGQMRSITLHLSSDNHTLACNAYRDDNEVKVSGTIDKSGKYWFFTEVTDFAVL</sequence>
<dbReference type="EMBL" id="QXWZ01000001">
    <property type="protein sequence ID" value="NBI77306.1"/>
    <property type="molecule type" value="Genomic_DNA"/>
</dbReference>
<gene>
    <name evidence="1" type="ORF">D3Z39_00180</name>
</gene>
<protein>
    <submittedName>
        <fullName evidence="1">Uncharacterized protein</fullName>
    </submittedName>
</protein>
<accession>A0A845RAR9</accession>
<proteinExistence type="predicted"/>
<organism evidence="1 2">
    <name type="scientific">Anaerotruncus colihominis</name>
    <dbReference type="NCBI Taxonomy" id="169435"/>
    <lineage>
        <taxon>Bacteria</taxon>
        <taxon>Bacillati</taxon>
        <taxon>Bacillota</taxon>
        <taxon>Clostridia</taxon>
        <taxon>Eubacteriales</taxon>
        <taxon>Oscillospiraceae</taxon>
        <taxon>Anaerotruncus</taxon>
    </lineage>
</organism>
<dbReference type="OrthoDB" id="7839994at2"/>
<dbReference type="Proteomes" id="UP000446348">
    <property type="component" value="Unassembled WGS sequence"/>
</dbReference>
<dbReference type="RefSeq" id="WP_160208080.1">
    <property type="nucleotide sequence ID" value="NZ_QXWZ01000001.1"/>
</dbReference>